<sequence>MSASLPNQLKISGPGERSYIASFGTLRAALPAHHVRGLGHIEHIEAHCDGGVFMRLTADEATRWVRKLLKALEEVPDFPDCSGALAFIPEVDR</sequence>
<evidence type="ECO:0000313" key="1">
    <source>
        <dbReference type="EMBL" id="BCI55004.1"/>
    </source>
</evidence>
<organism evidence="1 2">
    <name type="scientific">Mycolicibacterium litorale</name>
    <dbReference type="NCBI Taxonomy" id="758802"/>
    <lineage>
        <taxon>Bacteria</taxon>
        <taxon>Bacillati</taxon>
        <taxon>Actinomycetota</taxon>
        <taxon>Actinomycetes</taxon>
        <taxon>Mycobacteriales</taxon>
        <taxon>Mycobacteriaceae</taxon>
        <taxon>Mycolicibacterium</taxon>
    </lineage>
</organism>
<protein>
    <submittedName>
        <fullName evidence="1">Uncharacterized protein</fullName>
    </submittedName>
</protein>
<proteinExistence type="predicted"/>
<dbReference type="EMBL" id="AP023287">
    <property type="protein sequence ID" value="BCI55004.1"/>
    <property type="molecule type" value="Genomic_DNA"/>
</dbReference>
<name>A0A6S6P8L8_9MYCO</name>
<dbReference type="AlphaFoldDB" id="A0A6S6P8L8"/>
<evidence type="ECO:0000313" key="2">
    <source>
        <dbReference type="Proteomes" id="UP000515734"/>
    </source>
</evidence>
<dbReference type="Proteomes" id="UP000515734">
    <property type="component" value="Chromosome"/>
</dbReference>
<dbReference type="RefSeq" id="WP_185292771.1">
    <property type="nucleotide sequence ID" value="NZ_AP023287.1"/>
</dbReference>
<reference evidence="1 2" key="1">
    <citation type="submission" date="2020-07" db="EMBL/GenBank/DDBJ databases">
        <title>Complete genome sequence of Mycolicibacterium litorale like strain isolated from cardiac implantable electronic device infection.</title>
        <authorList>
            <person name="Fukano H."/>
            <person name="Miyama H."/>
            <person name="Hoshino Y."/>
        </authorList>
    </citation>
    <scope>NUCLEOTIDE SEQUENCE [LARGE SCALE GENOMIC DNA]</scope>
    <source>
        <strain evidence="1 2">NIIDNTM18</strain>
    </source>
</reference>
<accession>A0A6S6P8L8</accession>
<gene>
    <name evidence="1" type="ORF">NIIDNTM18_42820</name>
</gene>